<dbReference type="Proteomes" id="UP001221757">
    <property type="component" value="Unassembled WGS sequence"/>
</dbReference>
<comment type="caution">
    <text evidence="2">The sequence shown here is derived from an EMBL/GenBank/DDBJ whole genome shotgun (WGS) entry which is preliminary data.</text>
</comment>
<evidence type="ECO:0000256" key="1">
    <source>
        <dbReference type="SAM" id="MobiDB-lite"/>
    </source>
</evidence>
<feature type="compositionally biased region" description="Basic residues" evidence="1">
    <location>
        <begin position="245"/>
        <end position="256"/>
    </location>
</feature>
<name>A0AAD7GIZ4_MYCRO</name>
<protein>
    <submittedName>
        <fullName evidence="2">Uncharacterized protein</fullName>
    </submittedName>
</protein>
<organism evidence="2 3">
    <name type="scientific">Mycena rosella</name>
    <name type="common">Pink bonnet</name>
    <name type="synonym">Agaricus rosellus</name>
    <dbReference type="NCBI Taxonomy" id="1033263"/>
    <lineage>
        <taxon>Eukaryota</taxon>
        <taxon>Fungi</taxon>
        <taxon>Dikarya</taxon>
        <taxon>Basidiomycota</taxon>
        <taxon>Agaricomycotina</taxon>
        <taxon>Agaricomycetes</taxon>
        <taxon>Agaricomycetidae</taxon>
        <taxon>Agaricales</taxon>
        <taxon>Marasmiineae</taxon>
        <taxon>Mycenaceae</taxon>
        <taxon>Mycena</taxon>
    </lineage>
</organism>
<dbReference type="EMBL" id="JARKIE010000066">
    <property type="protein sequence ID" value="KAJ7690225.1"/>
    <property type="molecule type" value="Genomic_DNA"/>
</dbReference>
<dbReference type="AlphaFoldDB" id="A0AAD7GIZ4"/>
<feature type="region of interest" description="Disordered" evidence="1">
    <location>
        <begin position="182"/>
        <end position="215"/>
    </location>
</feature>
<keyword evidence="3" id="KW-1185">Reference proteome</keyword>
<feature type="region of interest" description="Disordered" evidence="1">
    <location>
        <begin position="1"/>
        <end position="20"/>
    </location>
</feature>
<evidence type="ECO:0000313" key="3">
    <source>
        <dbReference type="Proteomes" id="UP001221757"/>
    </source>
</evidence>
<gene>
    <name evidence="2" type="ORF">B0H17DRAFT_1179952</name>
</gene>
<proteinExistence type="predicted"/>
<sequence>MSRKNQPDPPAESHSSRNRIASSRLLDGTNAEAPSSVHQALLHQTQTRRLTATAVLKLIDNIDVLSSLLPDRIATGTEEDEIHRVITTIQGHDEGSAASTFNRRFDILFKEDVQCRDENGRLHLIRRGDFGMPMVVDYLRSIKWGSPEMDLDGALIKLERVVKEMEFLCAVDRSAASKKTAVAARKSTSGAKAKHAAVPKNKKDLPAPTEDEAEPEKDEYFYSLLTLSKFAAFADQNSEGIMNGKNHKNKGNGKAKSRADNNYRPKKNAPVLSEEEEDDFQDTVMDAAEVSDASRKRKIIVVDGVGPAPSKKVLARYTYWLMFSEHRLGQKGKA</sequence>
<reference evidence="2" key="1">
    <citation type="submission" date="2023-03" db="EMBL/GenBank/DDBJ databases">
        <title>Massive genome expansion in bonnet fungi (Mycena s.s.) driven by repeated elements and novel gene families across ecological guilds.</title>
        <authorList>
            <consortium name="Lawrence Berkeley National Laboratory"/>
            <person name="Harder C.B."/>
            <person name="Miyauchi S."/>
            <person name="Viragh M."/>
            <person name="Kuo A."/>
            <person name="Thoen E."/>
            <person name="Andreopoulos B."/>
            <person name="Lu D."/>
            <person name="Skrede I."/>
            <person name="Drula E."/>
            <person name="Henrissat B."/>
            <person name="Morin E."/>
            <person name="Kohler A."/>
            <person name="Barry K."/>
            <person name="LaButti K."/>
            <person name="Morin E."/>
            <person name="Salamov A."/>
            <person name="Lipzen A."/>
            <person name="Mereny Z."/>
            <person name="Hegedus B."/>
            <person name="Baldrian P."/>
            <person name="Stursova M."/>
            <person name="Weitz H."/>
            <person name="Taylor A."/>
            <person name="Grigoriev I.V."/>
            <person name="Nagy L.G."/>
            <person name="Martin F."/>
            <person name="Kauserud H."/>
        </authorList>
    </citation>
    <scope>NUCLEOTIDE SEQUENCE</scope>
    <source>
        <strain evidence="2">CBHHK067</strain>
    </source>
</reference>
<accession>A0AAD7GIZ4</accession>
<evidence type="ECO:0000313" key="2">
    <source>
        <dbReference type="EMBL" id="KAJ7690225.1"/>
    </source>
</evidence>
<feature type="region of interest" description="Disordered" evidence="1">
    <location>
        <begin position="241"/>
        <end position="280"/>
    </location>
</feature>